<protein>
    <submittedName>
        <fullName evidence="2">DNA binding domain-containing protein, excisionase family</fullName>
    </submittedName>
</protein>
<dbReference type="RefSeq" id="WP_090944675.1">
    <property type="nucleotide sequence ID" value="NZ_FOTS01000097.1"/>
</dbReference>
<dbReference type="GO" id="GO:0003677">
    <property type="term" value="F:DNA binding"/>
    <property type="evidence" value="ECO:0007669"/>
    <property type="project" value="InterPro"/>
</dbReference>
<organism evidence="2 3">
    <name type="scientific">Pelosinus propionicus DSM 13327</name>
    <dbReference type="NCBI Taxonomy" id="1123291"/>
    <lineage>
        <taxon>Bacteria</taxon>
        <taxon>Bacillati</taxon>
        <taxon>Bacillota</taxon>
        <taxon>Negativicutes</taxon>
        <taxon>Selenomonadales</taxon>
        <taxon>Sporomusaceae</taxon>
        <taxon>Pelosinus</taxon>
    </lineage>
</organism>
<evidence type="ECO:0000259" key="1">
    <source>
        <dbReference type="Pfam" id="PF12728"/>
    </source>
</evidence>
<accession>A0A1I4QFU2</accession>
<evidence type="ECO:0000313" key="2">
    <source>
        <dbReference type="EMBL" id="SFM38510.1"/>
    </source>
</evidence>
<proteinExistence type="predicted"/>
<name>A0A1I4QFU2_9FIRM</name>
<dbReference type="Pfam" id="PF12728">
    <property type="entry name" value="HTH_17"/>
    <property type="match status" value="1"/>
</dbReference>
<reference evidence="3" key="1">
    <citation type="submission" date="2016-10" db="EMBL/GenBank/DDBJ databases">
        <authorList>
            <person name="Varghese N."/>
            <person name="Submissions S."/>
        </authorList>
    </citation>
    <scope>NUCLEOTIDE SEQUENCE [LARGE SCALE GENOMIC DNA]</scope>
    <source>
        <strain evidence="3">DSM 13327</strain>
    </source>
</reference>
<gene>
    <name evidence="2" type="ORF">SAMN04490355_10972</name>
</gene>
<evidence type="ECO:0000313" key="3">
    <source>
        <dbReference type="Proteomes" id="UP000199520"/>
    </source>
</evidence>
<keyword evidence="3" id="KW-1185">Reference proteome</keyword>
<dbReference type="InterPro" id="IPR010093">
    <property type="entry name" value="SinI_DNA-bd"/>
</dbReference>
<dbReference type="AlphaFoldDB" id="A0A1I4QFU2"/>
<dbReference type="Proteomes" id="UP000199520">
    <property type="component" value="Unassembled WGS sequence"/>
</dbReference>
<dbReference type="NCBIfam" id="TIGR01764">
    <property type="entry name" value="excise"/>
    <property type="match status" value="1"/>
</dbReference>
<dbReference type="EMBL" id="FOTS01000097">
    <property type="protein sequence ID" value="SFM38510.1"/>
    <property type="molecule type" value="Genomic_DNA"/>
</dbReference>
<feature type="domain" description="Helix-turn-helix" evidence="1">
    <location>
        <begin position="25"/>
        <end position="72"/>
    </location>
</feature>
<sequence length="157" mass="18416">MAEIEGKLQQLGIEIIEGAIDRQEYFSVKEAAEMLNCTTKTIRNRIERKELKAVYHKIGIGQSQYLIPKEEINIATITTEVIPVSRAISIGELKEAIKAEMRAENAQIREELSVVRETQERIEKSLQERDARLLEAIRERQHERQEQAEKPWWKFWE</sequence>
<dbReference type="InterPro" id="IPR041657">
    <property type="entry name" value="HTH_17"/>
</dbReference>
<dbReference type="OrthoDB" id="1711164at2"/>